<protein>
    <submittedName>
        <fullName evidence="2">Uncharacterized protein</fullName>
    </submittedName>
</protein>
<gene>
    <name evidence="2" type="ORF">EYF80_009294</name>
</gene>
<organism evidence="2 3">
    <name type="scientific">Liparis tanakae</name>
    <name type="common">Tanaka's snailfish</name>
    <dbReference type="NCBI Taxonomy" id="230148"/>
    <lineage>
        <taxon>Eukaryota</taxon>
        <taxon>Metazoa</taxon>
        <taxon>Chordata</taxon>
        <taxon>Craniata</taxon>
        <taxon>Vertebrata</taxon>
        <taxon>Euteleostomi</taxon>
        <taxon>Actinopterygii</taxon>
        <taxon>Neopterygii</taxon>
        <taxon>Teleostei</taxon>
        <taxon>Neoteleostei</taxon>
        <taxon>Acanthomorphata</taxon>
        <taxon>Eupercaria</taxon>
        <taxon>Perciformes</taxon>
        <taxon>Cottioidei</taxon>
        <taxon>Cottales</taxon>
        <taxon>Liparidae</taxon>
        <taxon>Liparis</taxon>
    </lineage>
</organism>
<dbReference type="EMBL" id="SRLO01000054">
    <property type="protein sequence ID" value="TNN80554.1"/>
    <property type="molecule type" value="Genomic_DNA"/>
</dbReference>
<proteinExistence type="predicted"/>
<name>A0A4Z2ISR8_9TELE</name>
<accession>A0A4Z2ISR8</accession>
<feature type="region of interest" description="Disordered" evidence="1">
    <location>
        <begin position="132"/>
        <end position="171"/>
    </location>
</feature>
<dbReference type="Proteomes" id="UP000314294">
    <property type="component" value="Unassembled WGS sequence"/>
</dbReference>
<sequence length="232" mass="24762">MASSPSAQKAKKSPVPRPSSPLDGEPKQSQEGSSVAVVVVVVPREMNHDGTHSLTQSCTSIMMQSQRFLDWMPRSIVVVPGGCNVVPTICYGIGGEDGWMATNAVRRRQGLLLDGVDRRVLFCYGGVSEASSQHTDQRRGQLHAGGTAAVKTGPQEDGKVSHLQTGTHPTAEDGLNVHWVYQLSSKGSEKVTHLKSESAPTPQGGASIGMTRRGKIPLRPTATEPTRDKSQT</sequence>
<evidence type="ECO:0000313" key="3">
    <source>
        <dbReference type="Proteomes" id="UP000314294"/>
    </source>
</evidence>
<feature type="region of interest" description="Disordered" evidence="1">
    <location>
        <begin position="190"/>
        <end position="232"/>
    </location>
</feature>
<keyword evidence="3" id="KW-1185">Reference proteome</keyword>
<evidence type="ECO:0000313" key="2">
    <source>
        <dbReference type="EMBL" id="TNN80554.1"/>
    </source>
</evidence>
<reference evidence="2 3" key="1">
    <citation type="submission" date="2019-03" db="EMBL/GenBank/DDBJ databases">
        <title>First draft genome of Liparis tanakae, snailfish: a comprehensive survey of snailfish specific genes.</title>
        <authorList>
            <person name="Kim W."/>
            <person name="Song I."/>
            <person name="Jeong J.-H."/>
            <person name="Kim D."/>
            <person name="Kim S."/>
            <person name="Ryu S."/>
            <person name="Song J.Y."/>
            <person name="Lee S.K."/>
        </authorList>
    </citation>
    <scope>NUCLEOTIDE SEQUENCE [LARGE SCALE GENOMIC DNA]</scope>
    <source>
        <tissue evidence="2">Muscle</tissue>
    </source>
</reference>
<feature type="region of interest" description="Disordered" evidence="1">
    <location>
        <begin position="1"/>
        <end position="34"/>
    </location>
</feature>
<dbReference type="AlphaFoldDB" id="A0A4Z2ISR8"/>
<comment type="caution">
    <text evidence="2">The sequence shown here is derived from an EMBL/GenBank/DDBJ whole genome shotgun (WGS) entry which is preliminary data.</text>
</comment>
<evidence type="ECO:0000256" key="1">
    <source>
        <dbReference type="SAM" id="MobiDB-lite"/>
    </source>
</evidence>